<proteinExistence type="inferred from homology"/>
<organism evidence="6 7">
    <name type="scientific">Lyticum sinuosum</name>
    <dbReference type="NCBI Taxonomy" id="1332059"/>
    <lineage>
        <taxon>Bacteria</taxon>
        <taxon>Pseudomonadati</taxon>
        <taxon>Pseudomonadota</taxon>
        <taxon>Alphaproteobacteria</taxon>
        <taxon>Rickettsiales</taxon>
        <taxon>Lyticum</taxon>
    </lineage>
</organism>
<dbReference type="PANTHER" id="PTHR47916">
    <property type="entry name" value="FRUCTOSE-BISPHOSPHATE ALDOLASE CLASS 1"/>
    <property type="match status" value="1"/>
</dbReference>
<dbReference type="GO" id="GO:0006096">
    <property type="term" value="P:glycolytic process"/>
    <property type="evidence" value="ECO:0007669"/>
    <property type="project" value="UniProtKB-KW"/>
</dbReference>
<feature type="active site" description="Proton donor" evidence="5">
    <location>
        <position position="176"/>
    </location>
</feature>
<evidence type="ECO:0000256" key="3">
    <source>
        <dbReference type="ARBA" id="ARBA00023270"/>
    </source>
</evidence>
<dbReference type="Proteomes" id="UP001289135">
    <property type="component" value="Unassembled WGS sequence"/>
</dbReference>
<evidence type="ECO:0000256" key="5">
    <source>
        <dbReference type="PIRSR" id="PIRSR038992-1"/>
    </source>
</evidence>
<keyword evidence="3" id="KW-0704">Schiff base</keyword>
<evidence type="ECO:0000256" key="4">
    <source>
        <dbReference type="ARBA" id="ARBA00049653"/>
    </source>
</evidence>
<dbReference type="InterPro" id="IPR041720">
    <property type="entry name" value="FbaB-like"/>
</dbReference>
<dbReference type="SUPFAM" id="SSF51569">
    <property type="entry name" value="Aldolase"/>
    <property type="match status" value="1"/>
</dbReference>
<sequence>MLTMKNNLINKFLSSLQSDVPACTANAYRLLNHGKLSKTGYLVILPVDQGFEHGPEKSFSNNPLGYDPEYHVKLAIEAGLSAYAAPLGMIENIARDYAGMIPLILKINSNNMLKSSDTSPHQAITASVEDALRLGCIGIGLTIYPGSNKFDSSIREIREIIAQAKKFGLLVIIWSYPRGEGIRPNMNTALDISCYAVHIAALLGAHIIKIKIPDNINGLNNIIPNLDNISDRIEKIIQSAFVGKKMVLFSGGNSKNLDILYKEINAIKIGGGNGSMIGRNVFQRSYNEALEMLNGINNIYKEKNI</sequence>
<dbReference type="InterPro" id="IPR013785">
    <property type="entry name" value="Aldolase_TIM"/>
</dbReference>
<dbReference type="InterPro" id="IPR002915">
    <property type="entry name" value="DeoC/FbaB/LacD_aldolase"/>
</dbReference>
<keyword evidence="2" id="KW-0456">Lyase</keyword>
<evidence type="ECO:0000313" key="7">
    <source>
        <dbReference type="Proteomes" id="UP001289135"/>
    </source>
</evidence>
<dbReference type="PIRSF" id="PIRSF038992">
    <property type="entry name" value="Aldolase_Ia"/>
    <property type="match status" value="1"/>
</dbReference>
<accession>A0AAE4VMA3</accession>
<comment type="caution">
    <text evidence="6">The sequence shown here is derived from an EMBL/GenBank/DDBJ whole genome shotgun (WGS) entry which is preliminary data.</text>
</comment>
<dbReference type="EMBL" id="JARGYU010000002">
    <property type="protein sequence ID" value="MDZ5761413.1"/>
    <property type="molecule type" value="Genomic_DNA"/>
</dbReference>
<dbReference type="InterPro" id="IPR050456">
    <property type="entry name" value="DeoC/FbaB_aldolase"/>
</dbReference>
<dbReference type="Gene3D" id="3.20.20.70">
    <property type="entry name" value="Aldolase class I"/>
    <property type="match status" value="1"/>
</dbReference>
<evidence type="ECO:0000256" key="2">
    <source>
        <dbReference type="ARBA" id="ARBA00023239"/>
    </source>
</evidence>
<dbReference type="PANTHER" id="PTHR47916:SF4">
    <property type="entry name" value="FRUCTOSE-BISPHOSPHATE ALDOLASE CLASS 1"/>
    <property type="match status" value="1"/>
</dbReference>
<dbReference type="NCBIfam" id="NF006704">
    <property type="entry name" value="PRK09250.1-1"/>
    <property type="match status" value="1"/>
</dbReference>
<dbReference type="GO" id="GO:0004332">
    <property type="term" value="F:fructose-bisphosphate aldolase activity"/>
    <property type="evidence" value="ECO:0007669"/>
    <property type="project" value="UniProtKB-EC"/>
</dbReference>
<dbReference type="Pfam" id="PF01791">
    <property type="entry name" value="DeoC"/>
    <property type="match status" value="1"/>
</dbReference>
<evidence type="ECO:0000256" key="1">
    <source>
        <dbReference type="ARBA" id="ARBA00013068"/>
    </source>
</evidence>
<dbReference type="AlphaFoldDB" id="A0AAE4VMA3"/>
<protein>
    <recommendedName>
        <fullName evidence="1">fructose-bisphosphate aldolase</fullName>
        <ecNumber evidence="1">4.1.2.13</ecNumber>
    </recommendedName>
</protein>
<dbReference type="SMART" id="SM01133">
    <property type="entry name" value="DeoC"/>
    <property type="match status" value="1"/>
</dbReference>
<keyword evidence="7" id="KW-1185">Reference proteome</keyword>
<comment type="similarity">
    <text evidence="4">Belongs to the DeoC/FbaB aldolase family. FbaB subfamily.</text>
</comment>
<dbReference type="CDD" id="cd00958">
    <property type="entry name" value="DhnA"/>
    <property type="match status" value="1"/>
</dbReference>
<gene>
    <name evidence="6" type="ORF">Lyticum_00588</name>
</gene>
<name>A0AAE4VMA3_9RICK</name>
<feature type="active site" description="Schiff-base intermediate with dihydroxyacetone-P" evidence="5">
    <location>
        <position position="209"/>
    </location>
</feature>
<dbReference type="EC" id="4.1.2.13" evidence="1"/>
<reference evidence="6" key="1">
    <citation type="submission" date="2023-02" db="EMBL/GenBank/DDBJ databases">
        <title>Host association and intracellularity evolved multiple times independently in the Rickettsiales.</title>
        <authorList>
            <person name="Castelli M."/>
            <person name="Nardi T."/>
            <person name="Gammuto L."/>
            <person name="Bellinzona G."/>
            <person name="Sabaneyeva E."/>
            <person name="Potekhin A."/>
            <person name="Serra V."/>
            <person name="Petroni G."/>
            <person name="Sassera D."/>
        </authorList>
    </citation>
    <scope>NUCLEOTIDE SEQUENCE</scope>
    <source>
        <strain evidence="6">USBL-36I1</strain>
    </source>
</reference>
<evidence type="ECO:0000313" key="6">
    <source>
        <dbReference type="EMBL" id="MDZ5761413.1"/>
    </source>
</evidence>